<dbReference type="Pfam" id="PF04821">
    <property type="entry name" value="TIMELESS"/>
    <property type="match status" value="1"/>
</dbReference>
<dbReference type="GO" id="GO:0006281">
    <property type="term" value="P:DNA repair"/>
    <property type="evidence" value="ECO:0007669"/>
    <property type="project" value="TreeGrafter"/>
</dbReference>
<keyword evidence="3" id="KW-0131">Cell cycle</keyword>
<evidence type="ECO:0000256" key="3">
    <source>
        <dbReference type="ARBA" id="ARBA00023306"/>
    </source>
</evidence>
<evidence type="ECO:0000259" key="4">
    <source>
        <dbReference type="Pfam" id="PF04821"/>
    </source>
</evidence>
<evidence type="ECO:0000256" key="2">
    <source>
        <dbReference type="ARBA" id="ARBA00023242"/>
    </source>
</evidence>
<organism evidence="5">
    <name type="scientific">Fagus sylvatica</name>
    <name type="common">Beechnut</name>
    <dbReference type="NCBI Taxonomy" id="28930"/>
    <lineage>
        <taxon>Eukaryota</taxon>
        <taxon>Viridiplantae</taxon>
        <taxon>Streptophyta</taxon>
        <taxon>Embryophyta</taxon>
        <taxon>Tracheophyta</taxon>
        <taxon>Spermatophyta</taxon>
        <taxon>Magnoliopsida</taxon>
        <taxon>eudicotyledons</taxon>
        <taxon>Gunneridae</taxon>
        <taxon>Pentapetalae</taxon>
        <taxon>rosids</taxon>
        <taxon>fabids</taxon>
        <taxon>Fagales</taxon>
        <taxon>Fagaceae</taxon>
        <taxon>Fagus</taxon>
    </lineage>
</organism>
<dbReference type="EMBL" id="OIVN01005757">
    <property type="protein sequence ID" value="SPD23879.1"/>
    <property type="molecule type" value="Genomic_DNA"/>
</dbReference>
<protein>
    <recommendedName>
        <fullName evidence="4">Timeless N-terminal domain-containing protein</fullName>
    </recommendedName>
</protein>
<evidence type="ECO:0000256" key="1">
    <source>
        <dbReference type="ARBA" id="ARBA00004123"/>
    </source>
</evidence>
<dbReference type="PANTHER" id="PTHR22940:SF4">
    <property type="entry name" value="PROTEIN TIMELESS HOMOLOG"/>
    <property type="match status" value="1"/>
</dbReference>
<dbReference type="GO" id="GO:0003677">
    <property type="term" value="F:DNA binding"/>
    <property type="evidence" value="ECO:0007669"/>
    <property type="project" value="TreeGrafter"/>
</dbReference>
<comment type="subcellular location">
    <subcellularLocation>
        <location evidence="1">Nucleus</location>
    </subcellularLocation>
</comment>
<sequence>MDTEGLSVICAGIGIAEEDDNGNRIGYAKGQYCLDNLKDLLRFLRRDDPQTRDVFKQVCKWNIVSKDLIPIIEHCQDDRNLVLNAVKVLVFLTMPIEPTSKDISQQLEYLWGLKSSVTCSDIVAVIVSLLESPLENLESEAFTEDDWKLVQLVFTLFRNVLAIQEIPLQQKAGSASQFLSLRDRYLELLFHENVMDLIIVITQHVGGSYGYFRQDNLLLLEIFHYIFMGQEPESTAKTHLKGFKVDEDTEDSLSSLKSIMEEEEEKRRLSRLHNMSRHSQFIGTFTRLTMDGSKTVLKGNPNSASQDTLLKPHKIPRGRIAVEEPPTDCMGHWKITSNQG</sequence>
<keyword evidence="2" id="KW-0539">Nucleus</keyword>
<reference evidence="5" key="1">
    <citation type="submission" date="2018-02" db="EMBL/GenBank/DDBJ databases">
        <authorList>
            <person name="Cohen D.B."/>
            <person name="Kent A.D."/>
        </authorList>
    </citation>
    <scope>NUCLEOTIDE SEQUENCE</scope>
</reference>
<dbReference type="PANTHER" id="PTHR22940">
    <property type="entry name" value="TIMEOUT/TIMELESS-2"/>
    <property type="match status" value="1"/>
</dbReference>
<evidence type="ECO:0000313" key="5">
    <source>
        <dbReference type="EMBL" id="SPD23879.1"/>
    </source>
</evidence>
<dbReference type="GO" id="GO:0000076">
    <property type="term" value="P:DNA replication checkpoint signaling"/>
    <property type="evidence" value="ECO:0007669"/>
    <property type="project" value="TreeGrafter"/>
</dbReference>
<gene>
    <name evidence="5" type="ORF">FSB_LOCUS51761</name>
</gene>
<dbReference type="AlphaFoldDB" id="A0A2N9IIH6"/>
<name>A0A2N9IIH6_FAGSY</name>
<feature type="domain" description="Timeless N-terminal" evidence="4">
    <location>
        <begin position="27"/>
        <end position="286"/>
    </location>
</feature>
<dbReference type="GO" id="GO:0043111">
    <property type="term" value="P:replication fork arrest"/>
    <property type="evidence" value="ECO:0007669"/>
    <property type="project" value="TreeGrafter"/>
</dbReference>
<accession>A0A2N9IIH6</accession>
<dbReference type="GO" id="GO:0031298">
    <property type="term" value="C:replication fork protection complex"/>
    <property type="evidence" value="ECO:0007669"/>
    <property type="project" value="TreeGrafter"/>
</dbReference>
<dbReference type="InterPro" id="IPR006906">
    <property type="entry name" value="Timeless_N"/>
</dbReference>
<proteinExistence type="predicted"/>
<dbReference type="InterPro" id="IPR044998">
    <property type="entry name" value="Timeless"/>
</dbReference>